<dbReference type="Proteomes" id="UP001157133">
    <property type="component" value="Unassembled WGS sequence"/>
</dbReference>
<gene>
    <name evidence="4" type="ORF">theurythT_31000</name>
</gene>
<accession>A0ABQ6H7N1</accession>
<evidence type="ECO:0000313" key="4">
    <source>
        <dbReference type="EMBL" id="GLX83647.1"/>
    </source>
</evidence>
<protein>
    <recommendedName>
        <fullName evidence="3">Outer membrane protein beta-barrel domain-containing protein</fullName>
    </recommendedName>
</protein>
<feature type="signal peptide" evidence="2">
    <location>
        <begin position="1"/>
        <end position="21"/>
    </location>
</feature>
<evidence type="ECO:0000313" key="5">
    <source>
        <dbReference type="Proteomes" id="UP001157133"/>
    </source>
</evidence>
<reference evidence="4 5" key="1">
    <citation type="submission" date="2023-03" db="EMBL/GenBank/DDBJ databases">
        <title>Draft genome sequence of Thalassotalea eurytherma JCM 18482T.</title>
        <authorList>
            <person name="Sawabe T."/>
        </authorList>
    </citation>
    <scope>NUCLEOTIDE SEQUENCE [LARGE SCALE GENOMIC DNA]</scope>
    <source>
        <strain evidence="4 5">JCM 18482</strain>
    </source>
</reference>
<keyword evidence="5" id="KW-1185">Reference proteome</keyword>
<dbReference type="InterPro" id="IPR011250">
    <property type="entry name" value="OMP/PagP_B-barrel"/>
</dbReference>
<organism evidence="4 5">
    <name type="scientific">Thalassotalea eurytherma</name>
    <dbReference type="NCBI Taxonomy" id="1144278"/>
    <lineage>
        <taxon>Bacteria</taxon>
        <taxon>Pseudomonadati</taxon>
        <taxon>Pseudomonadota</taxon>
        <taxon>Gammaproteobacteria</taxon>
        <taxon>Alteromonadales</taxon>
        <taxon>Colwelliaceae</taxon>
        <taxon>Thalassotalea</taxon>
    </lineage>
</organism>
<keyword evidence="1 2" id="KW-0732">Signal</keyword>
<dbReference type="RefSeq" id="WP_284209123.1">
    <property type="nucleotide sequence ID" value="NZ_BSSU01000019.1"/>
</dbReference>
<name>A0ABQ6H7N1_9GAMM</name>
<dbReference type="SUPFAM" id="SSF56925">
    <property type="entry name" value="OMPA-like"/>
    <property type="match status" value="1"/>
</dbReference>
<dbReference type="InterPro" id="IPR027385">
    <property type="entry name" value="Beta-barrel_OMP"/>
</dbReference>
<dbReference type="Pfam" id="PF13505">
    <property type="entry name" value="OMP_b-brl"/>
    <property type="match status" value="1"/>
</dbReference>
<feature type="domain" description="Outer membrane protein beta-barrel" evidence="3">
    <location>
        <begin position="8"/>
        <end position="167"/>
    </location>
</feature>
<feature type="chain" id="PRO_5045710086" description="Outer membrane protein beta-barrel domain-containing protein" evidence="2">
    <location>
        <begin position="22"/>
        <end position="196"/>
    </location>
</feature>
<dbReference type="EMBL" id="BSSU01000019">
    <property type="protein sequence ID" value="GLX83647.1"/>
    <property type="molecule type" value="Genomic_DNA"/>
</dbReference>
<evidence type="ECO:0000259" key="3">
    <source>
        <dbReference type="Pfam" id="PF13505"/>
    </source>
</evidence>
<proteinExistence type="predicted"/>
<evidence type="ECO:0000256" key="2">
    <source>
        <dbReference type="SAM" id="SignalP"/>
    </source>
</evidence>
<evidence type="ECO:0000256" key="1">
    <source>
        <dbReference type="ARBA" id="ARBA00022729"/>
    </source>
</evidence>
<sequence>MKKLSMIASVLALSFSSNVFAETDAPVSWDYAEVGYKKVKLDGLTLDGYVVDVTKSITNNMFVFTSFSRAQDDVNVGLASTLDVELDQFNLGVGYRNAITETTDFFATLSFETADVSIADESVDDDGFGAEIGVRSMLTDNLEIGGNFGLLSLGDEQDYVIGVAANYQITEQFSATLGFEYMDDVKQYEASVRYSF</sequence>
<comment type="caution">
    <text evidence="4">The sequence shown here is derived from an EMBL/GenBank/DDBJ whole genome shotgun (WGS) entry which is preliminary data.</text>
</comment>